<name>A0A9W6YWE0_AMBMO</name>
<feature type="domain" description="ABC transporter" evidence="2">
    <location>
        <begin position="299"/>
        <end position="525"/>
    </location>
</feature>
<dbReference type="Pfam" id="PF00005">
    <property type="entry name" value="ABC_tran"/>
    <property type="match status" value="2"/>
</dbReference>
<dbReference type="Gene3D" id="3.40.50.300">
    <property type="entry name" value="P-loop containing nucleotide triphosphate hydrolases"/>
    <property type="match status" value="2"/>
</dbReference>
<evidence type="ECO:0000259" key="2">
    <source>
        <dbReference type="PROSITE" id="PS50893"/>
    </source>
</evidence>
<accession>A0A9W6YWE0</accession>
<keyword evidence="1" id="KW-0175">Coiled coil</keyword>
<organism evidence="3 4">
    <name type="scientific">Ambrosiozyma monospora</name>
    <name type="common">Yeast</name>
    <name type="synonym">Endomycopsis monosporus</name>
    <dbReference type="NCBI Taxonomy" id="43982"/>
    <lineage>
        <taxon>Eukaryota</taxon>
        <taxon>Fungi</taxon>
        <taxon>Dikarya</taxon>
        <taxon>Ascomycota</taxon>
        <taxon>Saccharomycotina</taxon>
        <taxon>Pichiomycetes</taxon>
        <taxon>Pichiales</taxon>
        <taxon>Pichiaceae</taxon>
        <taxon>Ambrosiozyma</taxon>
    </lineage>
</organism>
<dbReference type="PANTHER" id="PTHR43514">
    <property type="entry name" value="ABC TRANSPORTER I FAMILY MEMBER 10"/>
    <property type="match status" value="1"/>
</dbReference>
<dbReference type="SUPFAM" id="SSF52540">
    <property type="entry name" value="P-loop containing nucleoside triphosphate hydrolases"/>
    <property type="match status" value="2"/>
</dbReference>
<sequence>MSELVRLTQARFTKDPIFHKLKHQTSKTNFKSIFTNPINFSISHKETWAIIGNSQKTEFLKILSGSEFAQPATSRLYPASRANPQFSVELLRFVNNGSWGHGAHDSSGGFTHLSSRYEFFKDLEVDEKVDKFIADINYNSNHVFNAEKVQRLIEGLNLKGLEDKFITTLSNGQFRRARIAKALYRDAGLLLIDDPFLGLDPIATETVSKVLKEVARSESIPTTLGIGLRVQDTVPDWVEKVAIVDESGVAFQGPKYTLEKKLKELKDKHDEEQALLERRINEKLQLHLPETSNTGDKIIEMKGIDIKYRGVPALKNLHWEVKDGEKWHVRGRNGSGKTTLLSLITLDHPQSWNKKISVYGVQRATGKTNYFDTNKFIGFTSPELHAIFPKKLTVFQTISTGYIVGSYIPPSADQLSSEQVEKINNYLHIVELDHLKDSKFGEISVSNQKLVLLLRSLINDPKILILDESLSGMTDEDILKGKSLINQWNKGCVLVIGHVDHEVPKCDKYILMNDAKDGIYDIGDA</sequence>
<dbReference type="GO" id="GO:0016887">
    <property type="term" value="F:ATP hydrolysis activity"/>
    <property type="evidence" value="ECO:0007669"/>
    <property type="project" value="InterPro"/>
</dbReference>
<dbReference type="InterPro" id="IPR050334">
    <property type="entry name" value="Molybdenum_import_ModC"/>
</dbReference>
<dbReference type="InterPro" id="IPR027417">
    <property type="entry name" value="P-loop_NTPase"/>
</dbReference>
<dbReference type="PANTHER" id="PTHR43514:SF4">
    <property type="entry name" value="ABC TRANSPORTER I FAMILY MEMBER 10"/>
    <property type="match status" value="1"/>
</dbReference>
<feature type="domain" description="ABC transporter" evidence="2">
    <location>
        <begin position="5"/>
        <end position="271"/>
    </location>
</feature>
<evidence type="ECO:0000313" key="3">
    <source>
        <dbReference type="EMBL" id="GMG25252.1"/>
    </source>
</evidence>
<gene>
    <name evidence="3" type="ORF">Amon01_000308500</name>
</gene>
<dbReference type="GO" id="GO:0005524">
    <property type="term" value="F:ATP binding"/>
    <property type="evidence" value="ECO:0007669"/>
    <property type="project" value="InterPro"/>
</dbReference>
<dbReference type="PROSITE" id="PS50893">
    <property type="entry name" value="ABC_TRANSPORTER_2"/>
    <property type="match status" value="2"/>
</dbReference>
<keyword evidence="4" id="KW-1185">Reference proteome</keyword>
<dbReference type="Proteomes" id="UP001165063">
    <property type="component" value="Unassembled WGS sequence"/>
</dbReference>
<feature type="coiled-coil region" evidence="1">
    <location>
        <begin position="255"/>
        <end position="282"/>
    </location>
</feature>
<reference evidence="3" key="1">
    <citation type="submission" date="2023-04" db="EMBL/GenBank/DDBJ databases">
        <title>Ambrosiozyma monospora NBRC 1965.</title>
        <authorList>
            <person name="Ichikawa N."/>
            <person name="Sato H."/>
            <person name="Tonouchi N."/>
        </authorList>
    </citation>
    <scope>NUCLEOTIDE SEQUENCE</scope>
    <source>
        <strain evidence="3">NBRC 1965</strain>
    </source>
</reference>
<dbReference type="EMBL" id="BSXU01001235">
    <property type="protein sequence ID" value="GMG25252.1"/>
    <property type="molecule type" value="Genomic_DNA"/>
</dbReference>
<proteinExistence type="predicted"/>
<dbReference type="InterPro" id="IPR003439">
    <property type="entry name" value="ABC_transporter-like_ATP-bd"/>
</dbReference>
<evidence type="ECO:0000313" key="4">
    <source>
        <dbReference type="Proteomes" id="UP001165063"/>
    </source>
</evidence>
<evidence type="ECO:0000256" key="1">
    <source>
        <dbReference type="SAM" id="Coils"/>
    </source>
</evidence>
<dbReference type="AlphaFoldDB" id="A0A9W6YWE0"/>
<comment type="caution">
    <text evidence="3">The sequence shown here is derived from an EMBL/GenBank/DDBJ whole genome shotgun (WGS) entry which is preliminary data.</text>
</comment>
<dbReference type="OrthoDB" id="10255969at2759"/>
<protein>
    <submittedName>
        <fullName evidence="3">Unnamed protein product</fullName>
    </submittedName>
</protein>